<dbReference type="Pfam" id="PF13358">
    <property type="entry name" value="DDE_3"/>
    <property type="match status" value="1"/>
</dbReference>
<protein>
    <recommendedName>
        <fullName evidence="2">Tc1-like transposase DDE domain-containing protein</fullName>
    </recommendedName>
</protein>
<evidence type="ECO:0000259" key="2">
    <source>
        <dbReference type="Pfam" id="PF13358"/>
    </source>
</evidence>
<dbReference type="AlphaFoldDB" id="A0A2A6FPI7"/>
<organism evidence="3 4">
    <name type="scientific">Candidatus Lumbricidiphila eiseniae</name>
    <dbReference type="NCBI Taxonomy" id="1969409"/>
    <lineage>
        <taxon>Bacteria</taxon>
        <taxon>Bacillati</taxon>
        <taxon>Actinomycetota</taxon>
        <taxon>Actinomycetes</taxon>
        <taxon>Micrococcales</taxon>
        <taxon>Microbacteriaceae</taxon>
        <taxon>Candidatus Lumbricidiphila</taxon>
    </lineage>
</organism>
<sequence>MPGKHTHDYFRHGTTNLFAASNITDSTVTYSTHRRHRAAEFKKFLTTIDTEVPTELSVHIVCDNYTTHKSPLVKNWVSAHPRFHLHLTPTGSSWDEPHRTLVCPSPNNSDNTQHTKTSTPSNKTPELGLKTGTKTRNPSPGPQPPSKSTNPSPD</sequence>
<reference evidence="4" key="1">
    <citation type="submission" date="2017-03" db="EMBL/GenBank/DDBJ databases">
        <authorList>
            <person name="Lund M.B."/>
        </authorList>
    </citation>
    <scope>NUCLEOTIDE SEQUENCE [LARGE SCALE GENOMIC DNA]</scope>
</reference>
<name>A0A2A6FPI7_9MICO</name>
<dbReference type="Proteomes" id="UP000219994">
    <property type="component" value="Unassembled WGS sequence"/>
</dbReference>
<dbReference type="EMBL" id="NAEP01000052">
    <property type="protein sequence ID" value="PDQ34506.1"/>
    <property type="molecule type" value="Genomic_DNA"/>
</dbReference>
<proteinExistence type="predicted"/>
<gene>
    <name evidence="3" type="ORF">B5766_11310</name>
</gene>
<evidence type="ECO:0000313" key="4">
    <source>
        <dbReference type="Proteomes" id="UP000219994"/>
    </source>
</evidence>
<feature type="region of interest" description="Disordered" evidence="1">
    <location>
        <begin position="88"/>
        <end position="154"/>
    </location>
</feature>
<evidence type="ECO:0000256" key="1">
    <source>
        <dbReference type="SAM" id="MobiDB-lite"/>
    </source>
</evidence>
<accession>A0A2A6FPI7</accession>
<feature type="compositionally biased region" description="Polar residues" evidence="1">
    <location>
        <begin position="105"/>
        <end position="124"/>
    </location>
</feature>
<comment type="caution">
    <text evidence="3">The sequence shown here is derived from an EMBL/GenBank/DDBJ whole genome shotgun (WGS) entry which is preliminary data.</text>
</comment>
<feature type="domain" description="Tc1-like transposase DDE" evidence="2">
    <location>
        <begin position="7"/>
        <end position="94"/>
    </location>
</feature>
<dbReference type="InterPro" id="IPR038717">
    <property type="entry name" value="Tc1-like_DDE_dom"/>
</dbReference>
<evidence type="ECO:0000313" key="3">
    <source>
        <dbReference type="EMBL" id="PDQ34506.1"/>
    </source>
</evidence>